<proteinExistence type="predicted"/>
<dbReference type="EMBL" id="BARW01027252">
    <property type="protein sequence ID" value="GAJ14231.1"/>
    <property type="molecule type" value="Genomic_DNA"/>
</dbReference>
<protein>
    <submittedName>
        <fullName evidence="1">Uncharacterized protein</fullName>
    </submittedName>
</protein>
<gene>
    <name evidence="1" type="ORF">S12H4_44250</name>
</gene>
<comment type="caution">
    <text evidence="1">The sequence shown here is derived from an EMBL/GenBank/DDBJ whole genome shotgun (WGS) entry which is preliminary data.</text>
</comment>
<name>X1VHC4_9ZZZZ</name>
<dbReference type="AlphaFoldDB" id="X1VHC4"/>
<evidence type="ECO:0000313" key="1">
    <source>
        <dbReference type="EMBL" id="GAJ14231.1"/>
    </source>
</evidence>
<reference evidence="1" key="1">
    <citation type="journal article" date="2014" name="Front. Microbiol.">
        <title>High frequency of phylogenetically diverse reductive dehalogenase-homologous genes in deep subseafloor sedimentary metagenomes.</title>
        <authorList>
            <person name="Kawai M."/>
            <person name="Futagami T."/>
            <person name="Toyoda A."/>
            <person name="Takaki Y."/>
            <person name="Nishi S."/>
            <person name="Hori S."/>
            <person name="Arai W."/>
            <person name="Tsubouchi T."/>
            <person name="Morono Y."/>
            <person name="Uchiyama I."/>
            <person name="Ito T."/>
            <person name="Fujiyama A."/>
            <person name="Inagaki F."/>
            <person name="Takami H."/>
        </authorList>
    </citation>
    <scope>NUCLEOTIDE SEQUENCE</scope>
    <source>
        <strain evidence="1">Expedition CK06-06</strain>
    </source>
</reference>
<sequence length="71" mass="7691">MINGLYSVLINGVPKIKHKDAIDVSTPHELADLVNAVCSETDASTIAAALIVAYPPSMTDEWKKFIMVYGI</sequence>
<organism evidence="1">
    <name type="scientific">marine sediment metagenome</name>
    <dbReference type="NCBI Taxonomy" id="412755"/>
    <lineage>
        <taxon>unclassified sequences</taxon>
        <taxon>metagenomes</taxon>
        <taxon>ecological metagenomes</taxon>
    </lineage>
</organism>
<accession>X1VHC4</accession>